<organism evidence="2 3">
    <name type="scientific">Teratosphaeria destructans</name>
    <dbReference type="NCBI Taxonomy" id="418781"/>
    <lineage>
        <taxon>Eukaryota</taxon>
        <taxon>Fungi</taxon>
        <taxon>Dikarya</taxon>
        <taxon>Ascomycota</taxon>
        <taxon>Pezizomycotina</taxon>
        <taxon>Dothideomycetes</taxon>
        <taxon>Dothideomycetidae</taxon>
        <taxon>Mycosphaerellales</taxon>
        <taxon>Teratosphaeriaceae</taxon>
        <taxon>Teratosphaeria</taxon>
    </lineage>
</organism>
<comment type="caution">
    <text evidence="2">The sequence shown here is derived from an EMBL/GenBank/DDBJ whole genome shotgun (WGS) entry which is preliminary data.</text>
</comment>
<feature type="compositionally biased region" description="Basic and acidic residues" evidence="1">
    <location>
        <begin position="266"/>
        <end position="285"/>
    </location>
</feature>
<reference evidence="2 3" key="1">
    <citation type="journal article" date="2018" name="IMA Fungus">
        <title>IMA Genome-F 10: Nine draft genome sequences of Claviceps purpurea s.lat., including C. arundinis, C. humidiphila, and C. cf. spartinae, pseudomolecules for the pitch canker pathogen Fusarium circinatum, draft genome of Davidsoniella eucalypti, Grosmannia galeiformis, Quambalaria eucalypti, and Teratosphaeria destructans.</title>
        <authorList>
            <person name="Wingfield B.D."/>
            <person name="Liu M."/>
            <person name="Nguyen H.D."/>
            <person name="Lane F.A."/>
            <person name="Morgan S.W."/>
            <person name="De Vos L."/>
            <person name="Wilken P.M."/>
            <person name="Duong T.A."/>
            <person name="Aylward J."/>
            <person name="Coetzee M.P."/>
            <person name="Dadej K."/>
            <person name="De Beer Z.W."/>
            <person name="Findlay W."/>
            <person name="Havenga M."/>
            <person name="Kolarik M."/>
            <person name="Menzies J.G."/>
            <person name="Naidoo K."/>
            <person name="Pochopski O."/>
            <person name="Shoukouhi P."/>
            <person name="Santana Q.C."/>
            <person name="Seifert K.A."/>
            <person name="Soal N."/>
            <person name="Steenkamp E.T."/>
            <person name="Tatham C.T."/>
            <person name="van der Nest M.A."/>
            <person name="Wingfield M.J."/>
        </authorList>
    </citation>
    <scope>NUCLEOTIDE SEQUENCE [LARGE SCALE GENOMIC DNA]</scope>
    <source>
        <strain evidence="2">CMW44962</strain>
    </source>
</reference>
<dbReference type="EMBL" id="RIBY02002041">
    <property type="protein sequence ID" value="KAH9826063.1"/>
    <property type="molecule type" value="Genomic_DNA"/>
</dbReference>
<evidence type="ECO:0000256" key="1">
    <source>
        <dbReference type="SAM" id="MobiDB-lite"/>
    </source>
</evidence>
<accession>A0A9W7SPQ5</accession>
<keyword evidence="3" id="KW-1185">Reference proteome</keyword>
<gene>
    <name evidence="2" type="ORF">Tdes44962_MAKER10102</name>
</gene>
<dbReference type="AlphaFoldDB" id="A0A9W7SPQ5"/>
<dbReference type="Proteomes" id="UP001138500">
    <property type="component" value="Unassembled WGS sequence"/>
</dbReference>
<sequence>MLRVGRVEAEAINEPVDVPVKAEAFEEAVQDAVAAPARDESTAAAELMLVPKIDRVLGAAEDRLDAVVLTETPAGRVTAVVEVVLRAVGDTDKPAPLVVGTPAVPFTVVRGALPIVPAADHGRLPIVPVTDIGAVPDDSPATPKLTPSVEPSVDVVNARLRVVLLEFMLELDVGASGASGAAASELPGVALAVTTGAVASELLGVVLVRFKVEYDGPPADETGVIDVVPGITVTVLVAVDVEYMVVWIGTPPPSLIGGLLPAGDAADEHATGAKDDQETSDRDDE</sequence>
<feature type="region of interest" description="Disordered" evidence="1">
    <location>
        <begin position="259"/>
        <end position="285"/>
    </location>
</feature>
<name>A0A9W7SPQ5_9PEZI</name>
<protein>
    <submittedName>
        <fullName evidence="2">Uncharacterized protein</fullName>
    </submittedName>
</protein>
<evidence type="ECO:0000313" key="2">
    <source>
        <dbReference type="EMBL" id="KAH9826063.1"/>
    </source>
</evidence>
<reference evidence="2 3" key="2">
    <citation type="journal article" date="2021" name="Curr. Genet.">
        <title>Genetic response to nitrogen starvation in the aggressive Eucalyptus foliar pathogen Teratosphaeria destructans.</title>
        <authorList>
            <person name="Havenga M."/>
            <person name="Wingfield B.D."/>
            <person name="Wingfield M.J."/>
            <person name="Dreyer L.L."/>
            <person name="Roets F."/>
            <person name="Aylward J."/>
        </authorList>
    </citation>
    <scope>NUCLEOTIDE SEQUENCE [LARGE SCALE GENOMIC DNA]</scope>
    <source>
        <strain evidence="2">CMW44962</strain>
    </source>
</reference>
<evidence type="ECO:0000313" key="3">
    <source>
        <dbReference type="Proteomes" id="UP001138500"/>
    </source>
</evidence>
<proteinExistence type="predicted"/>